<keyword evidence="2" id="KW-0472">Membrane</keyword>
<accession>A0ABR3F8F0</accession>
<feature type="transmembrane region" description="Helical" evidence="2">
    <location>
        <begin position="38"/>
        <end position="59"/>
    </location>
</feature>
<evidence type="ECO:0000313" key="3">
    <source>
        <dbReference type="EMBL" id="KAL0571490.1"/>
    </source>
</evidence>
<gene>
    <name evidence="3" type="ORF">V5O48_010478</name>
</gene>
<keyword evidence="2" id="KW-0812">Transmembrane</keyword>
<reference evidence="3 4" key="1">
    <citation type="submission" date="2024-02" db="EMBL/GenBank/DDBJ databases">
        <title>A draft genome for the cacao thread blight pathogen Marasmius crinis-equi.</title>
        <authorList>
            <person name="Cohen S.P."/>
            <person name="Baruah I.K."/>
            <person name="Amoako-Attah I."/>
            <person name="Bukari Y."/>
            <person name="Meinhardt L.W."/>
            <person name="Bailey B.A."/>
        </authorList>
    </citation>
    <scope>NUCLEOTIDE SEQUENCE [LARGE SCALE GENOMIC DNA]</scope>
    <source>
        <strain evidence="3 4">GH-76</strain>
    </source>
</reference>
<evidence type="ECO:0000256" key="1">
    <source>
        <dbReference type="SAM" id="MobiDB-lite"/>
    </source>
</evidence>
<feature type="region of interest" description="Disordered" evidence="1">
    <location>
        <begin position="439"/>
        <end position="471"/>
    </location>
</feature>
<protein>
    <submittedName>
        <fullName evidence="3">Uncharacterized protein</fullName>
    </submittedName>
</protein>
<proteinExistence type="predicted"/>
<evidence type="ECO:0000256" key="2">
    <source>
        <dbReference type="SAM" id="Phobius"/>
    </source>
</evidence>
<feature type="region of interest" description="Disordered" evidence="1">
    <location>
        <begin position="1"/>
        <end position="32"/>
    </location>
</feature>
<keyword evidence="4" id="KW-1185">Reference proteome</keyword>
<evidence type="ECO:0000313" key="4">
    <source>
        <dbReference type="Proteomes" id="UP001465976"/>
    </source>
</evidence>
<dbReference type="EMBL" id="JBAHYK010000761">
    <property type="protein sequence ID" value="KAL0571490.1"/>
    <property type="molecule type" value="Genomic_DNA"/>
</dbReference>
<keyword evidence="2" id="KW-1133">Transmembrane helix</keyword>
<sequence>MTKWWTRTAPAPSASEDSRTAPPPMTTSAPEDSRVSRASLTFILFATTSAVALITPVLLSQAYRLENIFFPHSITGWVPDAVSFDKMRHVDGSDQMNMGINSWVYDNRAALSMDSNLLYKPVDVGAIARELFRTGDIGNGTVLDLDGLHLNVSCARISSPSLATGNLNTSWTTFCQSQISQFHGLPLVGRKGGKNSTDESGVPLLTEFSLYLCNNQTNAFPFLEGAQSQNTGYAYYTYTQVSKDRESATGLVQCNSTLTTGTVTAYGSNRTYTNFTPRWFLNSSNATQPILDPLFAVFGSLEKAEVDPVDTIFGTAYRGNRSEHPDFSDYISRRVAFSLTDAIITFTSALARLSRDTVLHEGHIPVPIGVYTRHNAFAVCAYVLLVLWVVLIAALSLWSYRRTFSEKLDSYVAAELAFQEGFDLEGSLPGGENEGCLNRPFAFPERGQGGRRQQVLQDGSTGGGKDRLSQG</sequence>
<dbReference type="Proteomes" id="UP001465976">
    <property type="component" value="Unassembled WGS sequence"/>
</dbReference>
<comment type="caution">
    <text evidence="3">The sequence shown here is derived from an EMBL/GenBank/DDBJ whole genome shotgun (WGS) entry which is preliminary data.</text>
</comment>
<feature type="transmembrane region" description="Helical" evidence="2">
    <location>
        <begin position="374"/>
        <end position="398"/>
    </location>
</feature>
<name>A0ABR3F8F0_9AGAR</name>
<organism evidence="3 4">
    <name type="scientific">Marasmius crinis-equi</name>
    <dbReference type="NCBI Taxonomy" id="585013"/>
    <lineage>
        <taxon>Eukaryota</taxon>
        <taxon>Fungi</taxon>
        <taxon>Dikarya</taxon>
        <taxon>Basidiomycota</taxon>
        <taxon>Agaricomycotina</taxon>
        <taxon>Agaricomycetes</taxon>
        <taxon>Agaricomycetidae</taxon>
        <taxon>Agaricales</taxon>
        <taxon>Marasmiineae</taxon>
        <taxon>Marasmiaceae</taxon>
        <taxon>Marasmius</taxon>
    </lineage>
</organism>